<dbReference type="InterPro" id="IPR036291">
    <property type="entry name" value="NAD(P)-bd_dom_sf"/>
</dbReference>
<dbReference type="SUPFAM" id="SSF51735">
    <property type="entry name" value="NAD(P)-binding Rossmann-fold domains"/>
    <property type="match status" value="1"/>
</dbReference>
<evidence type="ECO:0000313" key="2">
    <source>
        <dbReference type="EMBL" id="MBC2866279.1"/>
    </source>
</evidence>
<evidence type="ECO:0000259" key="1">
    <source>
        <dbReference type="Pfam" id="PF05368"/>
    </source>
</evidence>
<dbReference type="Gene3D" id="3.40.50.720">
    <property type="entry name" value="NAD(P)-binding Rossmann-like Domain"/>
    <property type="match status" value="1"/>
</dbReference>
<dbReference type="EMBL" id="JACMHY010000005">
    <property type="protein sequence ID" value="MBC2866279.1"/>
    <property type="molecule type" value="Genomic_DNA"/>
</dbReference>
<dbReference type="Pfam" id="PF05368">
    <property type="entry name" value="NmrA"/>
    <property type="match status" value="1"/>
</dbReference>
<feature type="domain" description="NmrA-like" evidence="1">
    <location>
        <begin position="80"/>
        <end position="308"/>
    </location>
</feature>
<dbReference type="PANTHER" id="PTHR43162:SF1">
    <property type="entry name" value="PRESTALK A DIFFERENTIATION PROTEIN A"/>
    <property type="match status" value="1"/>
</dbReference>
<reference evidence="2 3" key="1">
    <citation type="submission" date="2020-08" db="EMBL/GenBank/DDBJ databases">
        <title>Whole-Genome Sequence of French Clinical Streptomyces mexicanus Strain Q0842.</title>
        <authorList>
            <person name="Boxberger M."/>
            <person name="La Scola B."/>
        </authorList>
    </citation>
    <scope>NUCLEOTIDE SEQUENCE [LARGE SCALE GENOMIC DNA]</scope>
    <source>
        <strain evidence="2 3">Marseille-Q0842</strain>
    </source>
</reference>
<dbReference type="Proteomes" id="UP000517694">
    <property type="component" value="Unassembled WGS sequence"/>
</dbReference>
<proteinExistence type="predicted"/>
<organism evidence="2 3">
    <name type="scientific">Streptomyces mexicanus</name>
    <dbReference type="NCBI Taxonomy" id="178566"/>
    <lineage>
        <taxon>Bacteria</taxon>
        <taxon>Bacillati</taxon>
        <taxon>Actinomycetota</taxon>
        <taxon>Actinomycetes</taxon>
        <taxon>Kitasatosporales</taxon>
        <taxon>Streptomycetaceae</taxon>
        <taxon>Streptomyces</taxon>
    </lineage>
</organism>
<comment type="caution">
    <text evidence="2">The sequence shown here is derived from an EMBL/GenBank/DDBJ whole genome shotgun (WGS) entry which is preliminary data.</text>
</comment>
<evidence type="ECO:0000313" key="3">
    <source>
        <dbReference type="Proteomes" id="UP000517694"/>
    </source>
</evidence>
<protein>
    <submittedName>
        <fullName evidence="2">NmrA family NAD(P)-binding protein</fullName>
    </submittedName>
</protein>
<accession>A0A7X1I082</accession>
<gene>
    <name evidence="2" type="ORF">H1R13_15180</name>
</gene>
<dbReference type="Gene3D" id="3.90.25.10">
    <property type="entry name" value="UDP-galactose 4-epimerase, domain 1"/>
    <property type="match status" value="1"/>
</dbReference>
<keyword evidence="3" id="KW-1185">Reference proteome</keyword>
<dbReference type="AlphaFoldDB" id="A0A7X1I082"/>
<name>A0A7X1I082_9ACTN</name>
<sequence length="375" mass="39579">MDDDQVLLMPRVSQTHPLLRLSLPWSPTPGPRDRSSAPMRRRLLLGVHGMDWLTARLCRTVEGMNDTHSSADTSAQNAEKDLFVVTAATSDTGSAVVRALLESGSAVVAVGRDAERLRPHAERGARTHVSRLDDADGLSAALDGATGAFVMLAPGILPASTDFRAYQQALITAQARAVQDAYRHGRLRRVVTLSGWAANHPGACGPVWGLKRLEEAIDATGVPAVHLRAGSFMENLRADIASIKATGTTGGLVPPDLPLPMITTGDIGQVAAEFLQGDRDFTPGPVEVAGPAYRTLAEATRLIGAAVGVDDARYVLRSRGAVRAALIEAGFSEHMADGTVDMTLDVAEGRIRLLGTGRTITTGTTLEEFLAAATA</sequence>
<dbReference type="InterPro" id="IPR008030">
    <property type="entry name" value="NmrA-like"/>
</dbReference>
<dbReference type="InterPro" id="IPR051604">
    <property type="entry name" value="Ergot_Alk_Oxidoreductase"/>
</dbReference>
<dbReference type="PANTHER" id="PTHR43162">
    <property type="match status" value="1"/>
</dbReference>